<organism evidence="2 3">
    <name type="scientific">Geoglobus ahangari</name>
    <dbReference type="NCBI Taxonomy" id="113653"/>
    <lineage>
        <taxon>Archaea</taxon>
        <taxon>Methanobacteriati</taxon>
        <taxon>Methanobacteriota</taxon>
        <taxon>Archaeoglobi</taxon>
        <taxon>Archaeoglobales</taxon>
        <taxon>Archaeoglobaceae</taxon>
        <taxon>Geoglobus</taxon>
    </lineage>
</organism>
<gene>
    <name evidence="2" type="ORF">GAH_00929</name>
</gene>
<evidence type="ECO:0000256" key="1">
    <source>
        <dbReference type="SAM" id="Phobius"/>
    </source>
</evidence>
<dbReference type="InParanoid" id="A0A0F7IGJ9"/>
<keyword evidence="1" id="KW-1133">Transmembrane helix</keyword>
<keyword evidence="1" id="KW-0812">Transmembrane</keyword>
<dbReference type="GeneID" id="24803507"/>
<evidence type="ECO:0000313" key="2">
    <source>
        <dbReference type="EMBL" id="AKG91743.1"/>
    </source>
</evidence>
<feature type="transmembrane region" description="Helical" evidence="1">
    <location>
        <begin position="104"/>
        <end position="123"/>
    </location>
</feature>
<dbReference type="RefSeq" id="WP_156967392.1">
    <property type="nucleotide sequence ID" value="NZ_CP011267.1"/>
</dbReference>
<dbReference type="AlphaFoldDB" id="A0A0F7IGJ9"/>
<feature type="transmembrane region" description="Helical" evidence="1">
    <location>
        <begin position="154"/>
        <end position="176"/>
    </location>
</feature>
<keyword evidence="1" id="KW-0472">Membrane</keyword>
<dbReference type="HOGENOM" id="CLU_1227623_0_0_2"/>
<feature type="transmembrane region" description="Helical" evidence="1">
    <location>
        <begin position="182"/>
        <end position="200"/>
    </location>
</feature>
<dbReference type="KEGG" id="gah:GAH_00929"/>
<dbReference type="Proteomes" id="UP000034723">
    <property type="component" value="Chromosome"/>
</dbReference>
<accession>A0A0F7IGJ9</accession>
<sequence>MNVNLLNELERIETELKEGKEVRREFWRVVGRIKRESVRDEEVLRKAAEIRDRIFGRRIIIGFWPGFLAFLFLFTLSNILLYTIATSPVSEGLKLAGIVVAELLTLYFTFLVGRCISALLAGIKVEGFYRYSPLEFGVKVDYLSYLKATQERRVLLYSGAIVLEHLVMLIHAVFLYGVGSYWIVPALLLLANLPFSYVIHRTANTGELHRLIRELRIMREIKANE</sequence>
<reference evidence="2 3" key="1">
    <citation type="submission" date="2015-04" db="EMBL/GenBank/DDBJ databases">
        <title>The complete genome sequence of the hyperthermophilic, obligate iron-reducing archaeon Geoglobus ahangari strain 234T.</title>
        <authorList>
            <person name="Manzella M.P."/>
            <person name="Holmes D.E."/>
            <person name="Rocheleau J.M."/>
            <person name="Chung A."/>
            <person name="Reguera G."/>
            <person name="Kashefi K."/>
        </authorList>
    </citation>
    <scope>NUCLEOTIDE SEQUENCE [LARGE SCALE GENOMIC DNA]</scope>
    <source>
        <strain evidence="2 3">234</strain>
    </source>
</reference>
<keyword evidence="3" id="KW-1185">Reference proteome</keyword>
<name>A0A0F7IGJ9_9EURY</name>
<dbReference type="EMBL" id="CP011267">
    <property type="protein sequence ID" value="AKG91743.1"/>
    <property type="molecule type" value="Genomic_DNA"/>
</dbReference>
<dbReference type="OrthoDB" id="386328at2157"/>
<dbReference type="STRING" id="113653.GAH_00929"/>
<protein>
    <submittedName>
        <fullName evidence="2">Uncharacterized protein</fullName>
    </submittedName>
</protein>
<feature type="transmembrane region" description="Helical" evidence="1">
    <location>
        <begin position="59"/>
        <end position="84"/>
    </location>
</feature>
<proteinExistence type="predicted"/>
<evidence type="ECO:0000313" key="3">
    <source>
        <dbReference type="Proteomes" id="UP000034723"/>
    </source>
</evidence>